<evidence type="ECO:0000256" key="3">
    <source>
        <dbReference type="ARBA" id="ARBA00022692"/>
    </source>
</evidence>
<dbReference type="AlphaFoldDB" id="A0A1H4BQU3"/>
<evidence type="ECO:0000256" key="6">
    <source>
        <dbReference type="RuleBase" id="RU366058"/>
    </source>
</evidence>
<gene>
    <name evidence="8" type="ORF">SAMN05421743_105117</name>
</gene>
<dbReference type="PANTHER" id="PTHR12677">
    <property type="entry name" value="GOLGI APPARATUS MEMBRANE PROTEIN TVP38-RELATED"/>
    <property type="match status" value="1"/>
</dbReference>
<comment type="subcellular location">
    <subcellularLocation>
        <location evidence="1 6">Cell membrane</location>
        <topology evidence="1 6">Multi-pass membrane protein</topology>
    </subcellularLocation>
</comment>
<feature type="transmembrane region" description="Helical" evidence="6">
    <location>
        <begin position="154"/>
        <end position="173"/>
    </location>
</feature>
<dbReference type="STRING" id="571932.SAMN05421743_105117"/>
<dbReference type="PRINTS" id="PR01656">
    <property type="entry name" value="VACCYTOTOXIN"/>
</dbReference>
<dbReference type="OrthoDB" id="2451090at2"/>
<reference evidence="8 9" key="1">
    <citation type="submission" date="2016-10" db="EMBL/GenBank/DDBJ databases">
        <authorList>
            <person name="de Groot N.N."/>
        </authorList>
    </citation>
    <scope>NUCLEOTIDE SEQUENCE [LARGE SCALE GENOMIC DNA]</scope>
    <source>
        <strain evidence="8 9">CCM7597</strain>
    </source>
</reference>
<dbReference type="Pfam" id="PF09335">
    <property type="entry name" value="VTT_dom"/>
    <property type="match status" value="1"/>
</dbReference>
<feature type="transmembrane region" description="Helical" evidence="6">
    <location>
        <begin position="17"/>
        <end position="39"/>
    </location>
</feature>
<dbReference type="EMBL" id="FNQR01000005">
    <property type="protein sequence ID" value="SEA50535.1"/>
    <property type="molecule type" value="Genomic_DNA"/>
</dbReference>
<dbReference type="GO" id="GO:0005576">
    <property type="term" value="C:extracellular region"/>
    <property type="evidence" value="ECO:0007669"/>
    <property type="project" value="InterPro"/>
</dbReference>
<organism evidence="8 9">
    <name type="scientific">Thalassobacillus cyri</name>
    <dbReference type="NCBI Taxonomy" id="571932"/>
    <lineage>
        <taxon>Bacteria</taxon>
        <taxon>Bacillati</taxon>
        <taxon>Bacillota</taxon>
        <taxon>Bacilli</taxon>
        <taxon>Bacillales</taxon>
        <taxon>Bacillaceae</taxon>
        <taxon>Thalassobacillus</taxon>
    </lineage>
</organism>
<evidence type="ECO:0000313" key="9">
    <source>
        <dbReference type="Proteomes" id="UP000198584"/>
    </source>
</evidence>
<evidence type="ECO:0000259" key="7">
    <source>
        <dbReference type="Pfam" id="PF09335"/>
    </source>
</evidence>
<feature type="transmembrane region" description="Helical" evidence="6">
    <location>
        <begin position="46"/>
        <end position="72"/>
    </location>
</feature>
<evidence type="ECO:0000256" key="1">
    <source>
        <dbReference type="ARBA" id="ARBA00004651"/>
    </source>
</evidence>
<dbReference type="PANTHER" id="PTHR12677:SF59">
    <property type="entry name" value="GOLGI APPARATUS MEMBRANE PROTEIN TVP38-RELATED"/>
    <property type="match status" value="1"/>
</dbReference>
<keyword evidence="5 6" id="KW-0472">Membrane</keyword>
<keyword evidence="2 6" id="KW-1003">Cell membrane</keyword>
<sequence length="190" mass="21744">MEQFTLGFVDVMEVSGWYAPLLFIMFHVLRPLFFLPVVLICITGGVLFGAVAGTVYSIVGITLSSTVFYRIIKSVPSILKRLQRLKNKVWKQESSLTVSQVAVLRLVPFIHFHLLSLCLIEICVDFKDYVKASFLSNIPLAFVYTTVGQWLSRISLPLMILFLFMLAIITYLFRKKQYSLTLNEFFQLNG</sequence>
<comment type="caution">
    <text evidence="6">Lacks conserved residue(s) required for the propagation of feature annotation.</text>
</comment>
<dbReference type="InterPro" id="IPR003842">
    <property type="entry name" value="Vacuolating_cytotoxin"/>
</dbReference>
<proteinExistence type="inferred from homology"/>
<keyword evidence="4 6" id="KW-1133">Transmembrane helix</keyword>
<comment type="similarity">
    <text evidence="6">Belongs to the TVP38/TMEM64 family.</text>
</comment>
<evidence type="ECO:0000256" key="5">
    <source>
        <dbReference type="ARBA" id="ARBA00023136"/>
    </source>
</evidence>
<dbReference type="InterPro" id="IPR032816">
    <property type="entry name" value="VTT_dom"/>
</dbReference>
<evidence type="ECO:0000313" key="8">
    <source>
        <dbReference type="EMBL" id="SEA50535.1"/>
    </source>
</evidence>
<name>A0A1H4BQU3_9BACI</name>
<protein>
    <recommendedName>
        <fullName evidence="6">TVP38/TMEM64 family membrane protein</fullName>
    </recommendedName>
</protein>
<keyword evidence="3 6" id="KW-0812">Transmembrane</keyword>
<evidence type="ECO:0000256" key="4">
    <source>
        <dbReference type="ARBA" id="ARBA00022989"/>
    </source>
</evidence>
<feature type="transmembrane region" description="Helical" evidence="6">
    <location>
        <begin position="102"/>
        <end position="122"/>
    </location>
</feature>
<feature type="domain" description="VTT" evidence="7">
    <location>
        <begin position="36"/>
        <end position="149"/>
    </location>
</feature>
<evidence type="ECO:0000256" key="2">
    <source>
        <dbReference type="ARBA" id="ARBA00022475"/>
    </source>
</evidence>
<dbReference type="InterPro" id="IPR015414">
    <property type="entry name" value="TMEM64"/>
</dbReference>
<dbReference type="RefSeq" id="WP_093044230.1">
    <property type="nucleotide sequence ID" value="NZ_FNQR01000005.1"/>
</dbReference>
<accession>A0A1H4BQU3</accession>
<dbReference type="GO" id="GO:0005886">
    <property type="term" value="C:plasma membrane"/>
    <property type="evidence" value="ECO:0007669"/>
    <property type="project" value="UniProtKB-SubCell"/>
</dbReference>
<dbReference type="Proteomes" id="UP000198584">
    <property type="component" value="Unassembled WGS sequence"/>
</dbReference>
<keyword evidence="9" id="KW-1185">Reference proteome</keyword>